<keyword evidence="1" id="KW-1133">Transmembrane helix</keyword>
<evidence type="ECO:0000313" key="2">
    <source>
        <dbReference type="EMBL" id="MBL1076137.1"/>
    </source>
</evidence>
<sequence length="88" mass="9186">MRVLRGFSGVIAAGTVVLALVVVGAEVLGYRRGFPGPGAADVAWHVAGAVVALGAQIFADRRHGFAAFCGSLVVFAVAGYLLWAQWWN</sequence>
<accession>A0ABS1M669</accession>
<organism evidence="2 3">
    <name type="scientific">Nocardia acididurans</name>
    <dbReference type="NCBI Taxonomy" id="2802282"/>
    <lineage>
        <taxon>Bacteria</taxon>
        <taxon>Bacillati</taxon>
        <taxon>Actinomycetota</taxon>
        <taxon>Actinomycetes</taxon>
        <taxon>Mycobacteriales</taxon>
        <taxon>Nocardiaceae</taxon>
        <taxon>Nocardia</taxon>
    </lineage>
</organism>
<feature type="transmembrane region" description="Helical" evidence="1">
    <location>
        <begin position="6"/>
        <end position="30"/>
    </location>
</feature>
<keyword evidence="3" id="KW-1185">Reference proteome</keyword>
<reference evidence="2 3" key="1">
    <citation type="submission" date="2021-01" db="EMBL/GenBank/DDBJ databases">
        <title>WGS of actinomycetes isolated from Thailand.</title>
        <authorList>
            <person name="Thawai C."/>
        </authorList>
    </citation>
    <scope>NUCLEOTIDE SEQUENCE [LARGE SCALE GENOMIC DNA]</scope>
    <source>
        <strain evidence="2 3">LPG 2</strain>
    </source>
</reference>
<protein>
    <recommendedName>
        <fullName evidence="4">Integral membrane protein</fullName>
    </recommendedName>
</protein>
<proteinExistence type="predicted"/>
<dbReference type="Proteomes" id="UP000602198">
    <property type="component" value="Unassembled WGS sequence"/>
</dbReference>
<name>A0ABS1M669_9NOCA</name>
<keyword evidence="1" id="KW-0472">Membrane</keyword>
<gene>
    <name evidence="2" type="ORF">JK358_17200</name>
</gene>
<keyword evidence="1" id="KW-0812">Transmembrane</keyword>
<comment type="caution">
    <text evidence="2">The sequence shown here is derived from an EMBL/GenBank/DDBJ whole genome shotgun (WGS) entry which is preliminary data.</text>
</comment>
<dbReference type="EMBL" id="JAERRJ010000006">
    <property type="protein sequence ID" value="MBL1076137.1"/>
    <property type="molecule type" value="Genomic_DNA"/>
</dbReference>
<evidence type="ECO:0008006" key="4">
    <source>
        <dbReference type="Google" id="ProtNLM"/>
    </source>
</evidence>
<feature type="transmembrane region" description="Helical" evidence="1">
    <location>
        <begin position="65"/>
        <end position="83"/>
    </location>
</feature>
<feature type="transmembrane region" description="Helical" evidence="1">
    <location>
        <begin position="42"/>
        <end position="59"/>
    </location>
</feature>
<evidence type="ECO:0000313" key="3">
    <source>
        <dbReference type="Proteomes" id="UP000602198"/>
    </source>
</evidence>
<evidence type="ECO:0000256" key="1">
    <source>
        <dbReference type="SAM" id="Phobius"/>
    </source>
</evidence>